<keyword evidence="7" id="KW-1185">Reference proteome</keyword>
<dbReference type="Gene3D" id="2.60.40.3510">
    <property type="match status" value="1"/>
</dbReference>
<evidence type="ECO:0000259" key="5">
    <source>
        <dbReference type="Pfam" id="PF07657"/>
    </source>
</evidence>
<evidence type="ECO:0000256" key="4">
    <source>
        <dbReference type="ARBA" id="ARBA00022989"/>
    </source>
</evidence>
<evidence type="ECO:0000256" key="1">
    <source>
        <dbReference type="ARBA" id="ARBA00022536"/>
    </source>
</evidence>
<keyword evidence="3" id="KW-0677">Repeat</keyword>
<comment type="caution">
    <text evidence="6">The sequence shown here is derived from an EMBL/GenBank/DDBJ whole genome shotgun (WGS) entry which is preliminary data.</text>
</comment>
<evidence type="ECO:0000313" key="7">
    <source>
        <dbReference type="Proteomes" id="UP000830375"/>
    </source>
</evidence>
<keyword evidence="4" id="KW-1133">Transmembrane helix</keyword>
<dbReference type="Pfam" id="PF07657">
    <property type="entry name" value="MNNL"/>
    <property type="match status" value="1"/>
</dbReference>
<evidence type="ECO:0000256" key="2">
    <source>
        <dbReference type="ARBA" id="ARBA00022692"/>
    </source>
</evidence>
<feature type="domain" description="Notch ligand N-terminal" evidence="5">
    <location>
        <begin position="144"/>
        <end position="252"/>
    </location>
</feature>
<gene>
    <name evidence="6" type="ORF">H4Q32_014697</name>
</gene>
<sequence length="268" mass="30485">MCSRGRSHLCQITLAGKARIRRLNCSKDIQVSRGSDYFTRFCGFHILSITRDLLRRVVAVKHIICREVIRRRERSAQTITAQTHHACEFLHVRSGGSCRRSTAVFHLVFITHKISGMWNCIRIRNWFPIACLLLTIWTKVSQSSGYFELQLIAVENVNGELWDGECCDGSRNSQDQRCVRDECDTYFKVCLKEYQSEVTTTGQCTFGSGSTDVLGGNIFSFKTAKNNPSKTSDVGKIIIPFHFAWPVSARLCMSYNNNAPRSTYQDCD</sequence>
<dbReference type="InterPro" id="IPR011651">
    <property type="entry name" value="Notch_ligand_N"/>
</dbReference>
<evidence type="ECO:0000256" key="3">
    <source>
        <dbReference type="ARBA" id="ARBA00022737"/>
    </source>
</evidence>
<accession>A0ABQ8LPQ8</accession>
<proteinExistence type="predicted"/>
<keyword evidence="1" id="KW-0245">EGF-like domain</keyword>
<reference evidence="6 7" key="1">
    <citation type="submission" date="2022-01" db="EMBL/GenBank/DDBJ databases">
        <title>A high-quality chromosome-level genome assembly of rohu carp, Labeo rohita.</title>
        <authorList>
            <person name="Arick M.A. II"/>
            <person name="Hsu C.-Y."/>
            <person name="Magbanua Z."/>
            <person name="Pechanova O."/>
            <person name="Grover C."/>
            <person name="Miller E."/>
            <person name="Thrash A."/>
            <person name="Ezzel L."/>
            <person name="Alam S."/>
            <person name="Benzie J."/>
            <person name="Hamilton M."/>
            <person name="Karsi A."/>
            <person name="Lawrence M.L."/>
            <person name="Peterson D.G."/>
        </authorList>
    </citation>
    <scope>NUCLEOTIDE SEQUENCE [LARGE SCALE GENOMIC DNA]</scope>
    <source>
        <strain evidence="7">BAU-BD-2019</strain>
        <tissue evidence="6">Blood</tissue>
    </source>
</reference>
<evidence type="ECO:0000313" key="6">
    <source>
        <dbReference type="EMBL" id="KAI2651912.1"/>
    </source>
</evidence>
<organism evidence="6 7">
    <name type="scientific">Labeo rohita</name>
    <name type="common">Indian major carp</name>
    <name type="synonym">Cyprinus rohita</name>
    <dbReference type="NCBI Taxonomy" id="84645"/>
    <lineage>
        <taxon>Eukaryota</taxon>
        <taxon>Metazoa</taxon>
        <taxon>Chordata</taxon>
        <taxon>Craniata</taxon>
        <taxon>Vertebrata</taxon>
        <taxon>Euteleostomi</taxon>
        <taxon>Actinopterygii</taxon>
        <taxon>Neopterygii</taxon>
        <taxon>Teleostei</taxon>
        <taxon>Ostariophysi</taxon>
        <taxon>Cypriniformes</taxon>
        <taxon>Cyprinidae</taxon>
        <taxon>Labeoninae</taxon>
        <taxon>Labeonini</taxon>
        <taxon>Labeo</taxon>
    </lineage>
</organism>
<dbReference type="Proteomes" id="UP000830375">
    <property type="component" value="Unassembled WGS sequence"/>
</dbReference>
<keyword evidence="4" id="KW-0472">Membrane</keyword>
<protein>
    <submittedName>
        <fullName evidence="6">Protein jagged-1b</fullName>
    </submittedName>
</protein>
<name>A0ABQ8LPQ8_LABRO</name>
<keyword evidence="2" id="KW-0812">Transmembrane</keyword>
<dbReference type="EMBL" id="JACTAM010000020">
    <property type="protein sequence ID" value="KAI2651912.1"/>
    <property type="molecule type" value="Genomic_DNA"/>
</dbReference>